<dbReference type="EMBL" id="CM042048">
    <property type="protein sequence ID" value="KAI3757022.1"/>
    <property type="molecule type" value="Genomic_DNA"/>
</dbReference>
<accession>A0ACB9EDY2</accession>
<sequence>MLAFEPSWSTINPVIYRSLYVRHSGGAREKKTDKTQKNLSFFFSLFLSFLLIGGADEDVYVKEKKKKNFNLSIFLRKPNSRNTFDHRGIVVFFVIYWAPF</sequence>
<evidence type="ECO:0000313" key="1">
    <source>
        <dbReference type="EMBL" id="KAI3757022.1"/>
    </source>
</evidence>
<comment type="caution">
    <text evidence="1">The sequence shown here is derived from an EMBL/GenBank/DDBJ whole genome shotgun (WGS) entry which is preliminary data.</text>
</comment>
<keyword evidence="2" id="KW-1185">Reference proteome</keyword>
<reference evidence="1 2" key="2">
    <citation type="journal article" date="2022" name="Mol. Ecol. Resour.">
        <title>The genomes of chicory, endive, great burdock and yacon provide insights into Asteraceae paleo-polyploidization history and plant inulin production.</title>
        <authorList>
            <person name="Fan W."/>
            <person name="Wang S."/>
            <person name="Wang H."/>
            <person name="Wang A."/>
            <person name="Jiang F."/>
            <person name="Liu H."/>
            <person name="Zhao H."/>
            <person name="Xu D."/>
            <person name="Zhang Y."/>
        </authorList>
    </citation>
    <scope>NUCLEOTIDE SEQUENCE [LARGE SCALE GENOMIC DNA]</scope>
    <source>
        <strain evidence="2">cv. Niubang</strain>
    </source>
</reference>
<proteinExistence type="predicted"/>
<evidence type="ECO:0000313" key="2">
    <source>
        <dbReference type="Proteomes" id="UP001055879"/>
    </source>
</evidence>
<dbReference type="Proteomes" id="UP001055879">
    <property type="component" value="Linkage Group LG02"/>
</dbReference>
<protein>
    <submittedName>
        <fullName evidence="1">Uncharacterized protein</fullName>
    </submittedName>
</protein>
<organism evidence="1 2">
    <name type="scientific">Arctium lappa</name>
    <name type="common">Greater burdock</name>
    <name type="synonym">Lappa major</name>
    <dbReference type="NCBI Taxonomy" id="4217"/>
    <lineage>
        <taxon>Eukaryota</taxon>
        <taxon>Viridiplantae</taxon>
        <taxon>Streptophyta</taxon>
        <taxon>Embryophyta</taxon>
        <taxon>Tracheophyta</taxon>
        <taxon>Spermatophyta</taxon>
        <taxon>Magnoliopsida</taxon>
        <taxon>eudicotyledons</taxon>
        <taxon>Gunneridae</taxon>
        <taxon>Pentapetalae</taxon>
        <taxon>asterids</taxon>
        <taxon>campanulids</taxon>
        <taxon>Asterales</taxon>
        <taxon>Asteraceae</taxon>
        <taxon>Carduoideae</taxon>
        <taxon>Cardueae</taxon>
        <taxon>Arctiinae</taxon>
        <taxon>Arctium</taxon>
    </lineage>
</organism>
<gene>
    <name evidence="1" type="ORF">L6452_04555</name>
</gene>
<reference evidence="2" key="1">
    <citation type="journal article" date="2022" name="Mol. Ecol. Resour.">
        <title>The genomes of chicory, endive, great burdock and yacon provide insights into Asteraceae palaeo-polyploidization history and plant inulin production.</title>
        <authorList>
            <person name="Fan W."/>
            <person name="Wang S."/>
            <person name="Wang H."/>
            <person name="Wang A."/>
            <person name="Jiang F."/>
            <person name="Liu H."/>
            <person name="Zhao H."/>
            <person name="Xu D."/>
            <person name="Zhang Y."/>
        </authorList>
    </citation>
    <scope>NUCLEOTIDE SEQUENCE [LARGE SCALE GENOMIC DNA]</scope>
    <source>
        <strain evidence="2">cv. Niubang</strain>
    </source>
</reference>
<name>A0ACB9EDY2_ARCLA</name>